<proteinExistence type="predicted"/>
<dbReference type="EMBL" id="VWCJ01000001">
    <property type="protein sequence ID" value="KAA5002060.1"/>
    <property type="molecule type" value="Genomic_DNA"/>
</dbReference>
<evidence type="ECO:0000313" key="2">
    <source>
        <dbReference type="Proteomes" id="UP000460666"/>
    </source>
</evidence>
<accession>A0A642F7Y0</accession>
<reference evidence="1 2" key="1">
    <citation type="journal article" date="2019" name="Nat. Med.">
        <title>A library of human gut bacterial isolates paired with longitudinal multiomics data enables mechanistic microbiome research.</title>
        <authorList>
            <person name="Poyet M."/>
            <person name="Groussin M."/>
            <person name="Gibbons S.M."/>
            <person name="Avila-Pacheco J."/>
            <person name="Jiang X."/>
            <person name="Kearney S.M."/>
            <person name="Perrotta A.R."/>
            <person name="Berdy B."/>
            <person name="Zhao S."/>
            <person name="Lieberman T.D."/>
            <person name="Swanson P.K."/>
            <person name="Smith M."/>
            <person name="Roesemann S."/>
            <person name="Alexander J.E."/>
            <person name="Rich S.A."/>
            <person name="Livny J."/>
            <person name="Vlamakis H."/>
            <person name="Clish C."/>
            <person name="Bullock K."/>
            <person name="Deik A."/>
            <person name="Scott J."/>
            <person name="Pierce K.A."/>
            <person name="Xavier R.J."/>
            <person name="Alm E.J."/>
        </authorList>
    </citation>
    <scope>NUCLEOTIDE SEQUENCE [LARGE SCALE GENOMIC DNA]</scope>
    <source>
        <strain evidence="1 2">BIOML-A46</strain>
    </source>
</reference>
<protein>
    <submittedName>
        <fullName evidence="1">Uncharacterized protein</fullName>
    </submittedName>
</protein>
<comment type="caution">
    <text evidence="1">The sequence shown here is derived from an EMBL/GenBank/DDBJ whole genome shotgun (WGS) entry which is preliminary data.</text>
</comment>
<organism evidence="1 2">
    <name type="scientific">Bacteroides fragilis</name>
    <dbReference type="NCBI Taxonomy" id="817"/>
    <lineage>
        <taxon>Bacteria</taxon>
        <taxon>Pseudomonadati</taxon>
        <taxon>Bacteroidota</taxon>
        <taxon>Bacteroidia</taxon>
        <taxon>Bacteroidales</taxon>
        <taxon>Bacteroidaceae</taxon>
        <taxon>Bacteroides</taxon>
    </lineage>
</organism>
<evidence type="ECO:0000313" key="1">
    <source>
        <dbReference type="EMBL" id="KAA5002060.1"/>
    </source>
</evidence>
<sequence>MFLCAKEKVFQLTCITCPLRGSIWRRCGSLWRSSAPFRPGFTPYLCTQAAGQCSRRVPQAPAPSFFWAAGGYRATDTFMGLL</sequence>
<dbReference type="AlphaFoldDB" id="A0A642F7Y0"/>
<dbReference type="Proteomes" id="UP000460666">
    <property type="component" value="Unassembled WGS sequence"/>
</dbReference>
<gene>
    <name evidence="1" type="ORF">F2Z89_01780</name>
</gene>
<name>A0A642F7Y0_BACFG</name>